<dbReference type="SMART" id="SM00534">
    <property type="entry name" value="MUTSac"/>
    <property type="match status" value="1"/>
</dbReference>
<keyword evidence="7 11" id="KW-0238">DNA-binding</keyword>
<evidence type="ECO:0000313" key="13">
    <source>
        <dbReference type="EMBL" id="KIY67955.1"/>
    </source>
</evidence>
<dbReference type="GO" id="GO:0006298">
    <property type="term" value="P:mismatch repair"/>
    <property type="evidence" value="ECO:0007669"/>
    <property type="project" value="InterPro"/>
</dbReference>
<evidence type="ECO:0000256" key="2">
    <source>
        <dbReference type="ARBA" id="ARBA00006271"/>
    </source>
</evidence>
<dbReference type="InterPro" id="IPR000432">
    <property type="entry name" value="DNA_mismatch_repair_MutS_C"/>
</dbReference>
<gene>
    <name evidence="13" type="ORF">CYLTODRAFT_396195</name>
</gene>
<dbReference type="FunFam" id="3.30.420.110:FF:000002">
    <property type="entry name" value="DNA mismatch repair protein"/>
    <property type="match status" value="1"/>
</dbReference>
<keyword evidence="9" id="KW-0539">Nucleus</keyword>
<dbReference type="InterPro" id="IPR045076">
    <property type="entry name" value="MutS"/>
</dbReference>
<dbReference type="AlphaFoldDB" id="A0A0D7BCH4"/>
<dbReference type="InterPro" id="IPR011184">
    <property type="entry name" value="DNA_mismatch_repair_Msh2"/>
</dbReference>
<proteinExistence type="inferred from homology"/>
<dbReference type="EMBL" id="KN880513">
    <property type="protein sequence ID" value="KIY67955.1"/>
    <property type="molecule type" value="Genomic_DNA"/>
</dbReference>
<evidence type="ECO:0000256" key="4">
    <source>
        <dbReference type="ARBA" id="ARBA00022741"/>
    </source>
</evidence>
<dbReference type="GO" id="GO:0032301">
    <property type="term" value="C:MutSalpha complex"/>
    <property type="evidence" value="ECO:0007669"/>
    <property type="project" value="TreeGrafter"/>
</dbReference>
<feature type="domain" description="DNA mismatch repair proteins mutS family" evidence="12">
    <location>
        <begin position="772"/>
        <end position="788"/>
    </location>
</feature>
<evidence type="ECO:0000259" key="12">
    <source>
        <dbReference type="PROSITE" id="PS00486"/>
    </source>
</evidence>
<dbReference type="Gene3D" id="1.10.1420.10">
    <property type="match status" value="2"/>
</dbReference>
<comment type="subcellular location">
    <subcellularLocation>
        <location evidence="1">Nucleus</location>
    </subcellularLocation>
</comment>
<evidence type="ECO:0000256" key="7">
    <source>
        <dbReference type="ARBA" id="ARBA00023125"/>
    </source>
</evidence>
<comment type="similarity">
    <text evidence="2 11">Belongs to the DNA mismatch repair MutS family.</text>
</comment>
<keyword evidence="6" id="KW-0067">ATP-binding</keyword>
<evidence type="ECO:0000256" key="9">
    <source>
        <dbReference type="ARBA" id="ARBA00023242"/>
    </source>
</evidence>
<organism evidence="13 14">
    <name type="scientific">Cylindrobasidium torrendii FP15055 ss-10</name>
    <dbReference type="NCBI Taxonomy" id="1314674"/>
    <lineage>
        <taxon>Eukaryota</taxon>
        <taxon>Fungi</taxon>
        <taxon>Dikarya</taxon>
        <taxon>Basidiomycota</taxon>
        <taxon>Agaricomycotina</taxon>
        <taxon>Agaricomycetes</taxon>
        <taxon>Agaricomycetidae</taxon>
        <taxon>Agaricales</taxon>
        <taxon>Marasmiineae</taxon>
        <taxon>Physalacriaceae</taxon>
        <taxon>Cylindrobasidium</taxon>
    </lineage>
</organism>
<dbReference type="FunFam" id="3.40.50.300:FF:000925">
    <property type="entry name" value="DNA mismatch repair protein MSH2"/>
    <property type="match status" value="1"/>
</dbReference>
<evidence type="ECO:0000256" key="8">
    <source>
        <dbReference type="ARBA" id="ARBA00023204"/>
    </source>
</evidence>
<dbReference type="PANTHER" id="PTHR11361">
    <property type="entry name" value="DNA MISMATCH REPAIR PROTEIN MUTS FAMILY MEMBER"/>
    <property type="match status" value="1"/>
</dbReference>
<dbReference type="Pfam" id="PF05188">
    <property type="entry name" value="MutS_II"/>
    <property type="match status" value="1"/>
</dbReference>
<dbReference type="InterPro" id="IPR007860">
    <property type="entry name" value="DNA_mmatch_repair_MutS_con_dom"/>
</dbReference>
<dbReference type="Gene3D" id="3.40.50.300">
    <property type="entry name" value="P-loop containing nucleotide triphosphate hydrolases"/>
    <property type="match status" value="1"/>
</dbReference>
<evidence type="ECO:0000256" key="1">
    <source>
        <dbReference type="ARBA" id="ARBA00004123"/>
    </source>
</evidence>
<dbReference type="SMART" id="SM00533">
    <property type="entry name" value="MUTSd"/>
    <property type="match status" value="1"/>
</dbReference>
<dbReference type="GO" id="GO:0005524">
    <property type="term" value="F:ATP binding"/>
    <property type="evidence" value="ECO:0007669"/>
    <property type="project" value="UniProtKB-KW"/>
</dbReference>
<dbReference type="PIRSF" id="PIRSF005813">
    <property type="entry name" value="MSH2"/>
    <property type="match status" value="1"/>
</dbReference>
<dbReference type="GO" id="GO:0006312">
    <property type="term" value="P:mitotic recombination"/>
    <property type="evidence" value="ECO:0007669"/>
    <property type="project" value="TreeGrafter"/>
</dbReference>
<dbReference type="InterPro" id="IPR032642">
    <property type="entry name" value="Msh2_ATP-bd"/>
</dbReference>
<evidence type="ECO:0000256" key="6">
    <source>
        <dbReference type="ARBA" id="ARBA00022840"/>
    </source>
</evidence>
<evidence type="ECO:0000256" key="5">
    <source>
        <dbReference type="ARBA" id="ARBA00022763"/>
    </source>
</evidence>
<evidence type="ECO:0000256" key="3">
    <source>
        <dbReference type="ARBA" id="ARBA00019549"/>
    </source>
</evidence>
<dbReference type="CDD" id="cd03285">
    <property type="entry name" value="ABC_MSH2_euk"/>
    <property type="match status" value="1"/>
</dbReference>
<keyword evidence="4 11" id="KW-0547">Nucleotide-binding</keyword>
<dbReference type="GO" id="GO:0051053">
    <property type="term" value="P:negative regulation of DNA metabolic process"/>
    <property type="evidence" value="ECO:0007669"/>
    <property type="project" value="UniProtKB-ARBA"/>
</dbReference>
<dbReference type="Pfam" id="PF00488">
    <property type="entry name" value="MutS_V"/>
    <property type="match status" value="1"/>
</dbReference>
<name>A0A0D7BCH4_9AGAR</name>
<evidence type="ECO:0000256" key="11">
    <source>
        <dbReference type="RuleBase" id="RU003756"/>
    </source>
</evidence>
<dbReference type="InterPro" id="IPR036678">
    <property type="entry name" value="MutS_con_dom_sf"/>
</dbReference>
<dbReference type="Pfam" id="PF01624">
    <property type="entry name" value="MutS_I"/>
    <property type="match status" value="1"/>
</dbReference>
<dbReference type="Proteomes" id="UP000054007">
    <property type="component" value="Unassembled WGS sequence"/>
</dbReference>
<sequence length="974" mass="107659">MYGSGKDDDAEQNDDPGLVRFFGDLPVKSPETGTLRLFHRSNPDEFYSAYGPDAYYVATNVFHTNSVIKYLGAGGKAAGLPAVSLRVNMAQVLLREALTVKQLRVEIYEPEPGQGKKATKFRLDKEASPGNLQQVEGLLFVSSDLLSAPIVMAIKVANVAPNPGGKDKSKAVGVAFADTSERTLGVADFVDNDLFSNTESLVIQLGVKEAILPAGTTTGNTDRDVDLNKLRTMLERCNVVITERKPSAFNARDIASDLPRLLVKPKESVGSSSSADPTVTIPQLALPVAPSCLAALVSYLGLLGDPSNEGAFHIRTHDLSQYMRLDASALRALNLTEAPGSAGVTTRNTTLLGLLNKCKTAQGTRMLGTWLKQPLINLHEIKRRQTLVEAFVNDSNSRRTLQDEYLKFMPDLHRISKRFQKTQASLEDVVRVYQVVEKLNGLVETLGEVQGEDVDACQKLIEEQYLEELRQCQKDLAEYAEMVESTIDLDQLSQHRYVIKPEFDARLQDHSEQLQTIRDGLDKEHSAVGRDIGLELDKKLHLENSQMYGYCFRVTKNDGKAIAKNKKYTELGTNKTGVYFTTKTLKSLGEDYREQWDHYNRIQANLVKNVVNIAATYCPVFESLDHVLAHLDVIVSFAHVSINAPEPYVKPTLFEMGNGSLVLRDARHPCLEVQDDVHFIANDIEMIKEQSELQIITGPNMGGKSTYIRQAGVIALMAQTGCFVPCSEAKLPVFDSILCRVGAGDSQLKGVSTFMAEMLETATILKSATKNSLIIIDELGRGTSTYDGFGLAWAISEHIASSIRAFCLFATHFHELTALDQQITYVKNLHVVAHVAEEPNENQKREITLLYKVEPGVSDQSFGIHVAELANFPEAVVKLARRKADELEDFGGEHDRMAVDQDATEEGVKLMEEFLRRWAGNETDGEDVTMGDGAEDDFETENANELESLKKAVDELLPRMEGNAWLHSVISTLG</sequence>
<evidence type="ECO:0000313" key="14">
    <source>
        <dbReference type="Proteomes" id="UP000054007"/>
    </source>
</evidence>
<dbReference type="PROSITE" id="PS00486">
    <property type="entry name" value="DNA_MISMATCH_REPAIR_2"/>
    <property type="match status" value="1"/>
</dbReference>
<dbReference type="STRING" id="1314674.A0A0D7BCH4"/>
<keyword evidence="8 11" id="KW-0234">DNA repair</keyword>
<dbReference type="OrthoDB" id="121051at2759"/>
<accession>A0A0D7BCH4</accession>
<dbReference type="InterPro" id="IPR036187">
    <property type="entry name" value="DNA_mismatch_repair_MutS_sf"/>
</dbReference>
<dbReference type="InterPro" id="IPR027417">
    <property type="entry name" value="P-loop_NTPase"/>
</dbReference>
<dbReference type="InterPro" id="IPR007695">
    <property type="entry name" value="DNA_mismatch_repair_MutS-lik_N"/>
</dbReference>
<dbReference type="Gene3D" id="3.30.420.110">
    <property type="entry name" value="MutS, connector domain"/>
    <property type="match status" value="1"/>
</dbReference>
<dbReference type="GO" id="GO:0030983">
    <property type="term" value="F:mismatched DNA binding"/>
    <property type="evidence" value="ECO:0007669"/>
    <property type="project" value="InterPro"/>
</dbReference>
<dbReference type="Pfam" id="PF05190">
    <property type="entry name" value="MutS_IV"/>
    <property type="match status" value="1"/>
</dbReference>
<dbReference type="SUPFAM" id="SSF52540">
    <property type="entry name" value="P-loop containing nucleoside triphosphate hydrolases"/>
    <property type="match status" value="1"/>
</dbReference>
<dbReference type="Gene3D" id="3.40.1170.10">
    <property type="entry name" value="DNA repair protein MutS, domain I"/>
    <property type="match status" value="1"/>
</dbReference>
<comment type="function">
    <text evidence="11">Component of the post-replicative DNA mismatch repair system (MMR).</text>
</comment>
<dbReference type="InterPro" id="IPR016151">
    <property type="entry name" value="DNA_mismatch_repair_MutS_N"/>
</dbReference>
<dbReference type="SUPFAM" id="SSF48334">
    <property type="entry name" value="DNA repair protein MutS, domain III"/>
    <property type="match status" value="1"/>
</dbReference>
<dbReference type="Pfam" id="PF05192">
    <property type="entry name" value="MutS_III"/>
    <property type="match status" value="1"/>
</dbReference>
<dbReference type="InterPro" id="IPR007861">
    <property type="entry name" value="DNA_mismatch_repair_MutS_clamp"/>
</dbReference>
<evidence type="ECO:0000256" key="10">
    <source>
        <dbReference type="ARBA" id="ARBA00073545"/>
    </source>
</evidence>
<dbReference type="FunFam" id="1.10.1420.10:FF:000003">
    <property type="entry name" value="DNA mismatch repair protein"/>
    <property type="match status" value="1"/>
</dbReference>
<dbReference type="GO" id="GO:0140664">
    <property type="term" value="F:ATP-dependent DNA damage sensor activity"/>
    <property type="evidence" value="ECO:0007669"/>
    <property type="project" value="InterPro"/>
</dbReference>
<keyword evidence="5 11" id="KW-0227">DNA damage</keyword>
<keyword evidence="14" id="KW-1185">Reference proteome</keyword>
<dbReference type="InterPro" id="IPR007696">
    <property type="entry name" value="DNA_mismatch_repair_MutS_core"/>
</dbReference>
<reference evidence="13 14" key="1">
    <citation type="journal article" date="2015" name="Fungal Genet. Biol.">
        <title>Evolution of novel wood decay mechanisms in Agaricales revealed by the genome sequences of Fistulina hepatica and Cylindrobasidium torrendii.</title>
        <authorList>
            <person name="Floudas D."/>
            <person name="Held B.W."/>
            <person name="Riley R."/>
            <person name="Nagy L.G."/>
            <person name="Koehler G."/>
            <person name="Ransdell A.S."/>
            <person name="Younus H."/>
            <person name="Chow J."/>
            <person name="Chiniquy J."/>
            <person name="Lipzen A."/>
            <person name="Tritt A."/>
            <person name="Sun H."/>
            <person name="Haridas S."/>
            <person name="LaButti K."/>
            <person name="Ohm R.A."/>
            <person name="Kues U."/>
            <person name="Blanchette R.A."/>
            <person name="Grigoriev I.V."/>
            <person name="Minto R.E."/>
            <person name="Hibbett D.S."/>
        </authorList>
    </citation>
    <scope>NUCLEOTIDE SEQUENCE [LARGE SCALE GENOMIC DNA]</scope>
    <source>
        <strain evidence="13 14">FP15055 ss-10</strain>
    </source>
</reference>
<dbReference type="PANTHER" id="PTHR11361:SF35">
    <property type="entry name" value="DNA MISMATCH REPAIR PROTEIN MSH2"/>
    <property type="match status" value="1"/>
</dbReference>
<protein>
    <recommendedName>
        <fullName evidence="10">DNA mismatch repair protein MSH2</fullName>
    </recommendedName>
    <alternativeName>
        <fullName evidence="3">DNA mismatch repair protein Msh2</fullName>
    </alternativeName>
</protein>